<keyword evidence="3" id="KW-1185">Reference proteome</keyword>
<organism evidence="2 3">
    <name type="scientific">Spirulina subsalsa FACHB-351</name>
    <dbReference type="NCBI Taxonomy" id="234711"/>
    <lineage>
        <taxon>Bacteria</taxon>
        <taxon>Bacillati</taxon>
        <taxon>Cyanobacteriota</taxon>
        <taxon>Cyanophyceae</taxon>
        <taxon>Spirulinales</taxon>
        <taxon>Spirulinaceae</taxon>
        <taxon>Spirulina</taxon>
    </lineage>
</organism>
<proteinExistence type="predicted"/>
<gene>
    <name evidence="2" type="ORF">K4A83_10430</name>
</gene>
<dbReference type="PRINTS" id="PR00837">
    <property type="entry name" value="V5TPXLIKE"/>
</dbReference>
<dbReference type="Pfam" id="PF00188">
    <property type="entry name" value="CAP"/>
    <property type="match status" value="1"/>
</dbReference>
<dbReference type="PROSITE" id="PS01009">
    <property type="entry name" value="CRISP_1"/>
    <property type="match status" value="1"/>
</dbReference>
<dbReference type="Proteomes" id="UP001526426">
    <property type="component" value="Unassembled WGS sequence"/>
</dbReference>
<sequence length="219" mass="25180">MTTAQSPSFPLDGTPVYVEKNGQWREARLTQWYWHSQTGEQYNVFYLDDQSTETGVPPSRIRSLEQAQNSGITTNVYDLDSRAGIEQMLNAHNQWRSQVGVPPLRWSAQLSRYAQEWADHLLATNQFEHRSDSLYGENLAMSSGQQMSPQRVVDLWGEEIKDYNYQQNSCTPGEMCGHYTQIVWKTTTEVGCAVARQGRREVWVCNYNPPGNYVGQRPY</sequence>
<protein>
    <submittedName>
        <fullName evidence="2">Pathogenesis-related family 1 protein</fullName>
    </submittedName>
</protein>
<name>A0ABT3L5B6_9CYAN</name>
<accession>A0ABT3L5B6</accession>
<dbReference type="InterPro" id="IPR002413">
    <property type="entry name" value="V5_allergen-like"/>
</dbReference>
<dbReference type="InterPro" id="IPR018244">
    <property type="entry name" value="Allrgn_V5/Tpx1_CS"/>
</dbReference>
<dbReference type="InterPro" id="IPR014044">
    <property type="entry name" value="CAP_dom"/>
</dbReference>
<reference evidence="2 3" key="1">
    <citation type="submission" date="2021-08" db="EMBL/GenBank/DDBJ databases">
        <title>Draft genome sequence of Spirulina subsalsa with high tolerance to salinity and hype-accumulation of phycocyanin.</title>
        <authorList>
            <person name="Pei H."/>
            <person name="Jiang L."/>
        </authorList>
    </citation>
    <scope>NUCLEOTIDE SEQUENCE [LARGE SCALE GENOMIC DNA]</scope>
    <source>
        <strain evidence="2 3">FACHB-351</strain>
    </source>
</reference>
<dbReference type="EMBL" id="JAIHOM010000043">
    <property type="protein sequence ID" value="MCW6036675.1"/>
    <property type="molecule type" value="Genomic_DNA"/>
</dbReference>
<evidence type="ECO:0000259" key="1">
    <source>
        <dbReference type="SMART" id="SM00198"/>
    </source>
</evidence>
<dbReference type="SUPFAM" id="SSF55797">
    <property type="entry name" value="PR-1-like"/>
    <property type="match status" value="1"/>
</dbReference>
<dbReference type="InterPro" id="IPR035940">
    <property type="entry name" value="CAP_sf"/>
</dbReference>
<dbReference type="Gene3D" id="3.40.33.10">
    <property type="entry name" value="CAP"/>
    <property type="match status" value="1"/>
</dbReference>
<dbReference type="CDD" id="cd05381">
    <property type="entry name" value="CAP_PR-1"/>
    <property type="match status" value="1"/>
</dbReference>
<dbReference type="InterPro" id="IPR001283">
    <property type="entry name" value="CRISP-related"/>
</dbReference>
<evidence type="ECO:0000313" key="2">
    <source>
        <dbReference type="EMBL" id="MCW6036675.1"/>
    </source>
</evidence>
<feature type="domain" description="SCP" evidence="1">
    <location>
        <begin position="83"/>
        <end position="215"/>
    </location>
</feature>
<evidence type="ECO:0000313" key="3">
    <source>
        <dbReference type="Proteomes" id="UP001526426"/>
    </source>
</evidence>
<comment type="caution">
    <text evidence="2">The sequence shown here is derived from an EMBL/GenBank/DDBJ whole genome shotgun (WGS) entry which is preliminary data.</text>
</comment>
<dbReference type="PRINTS" id="PR00838">
    <property type="entry name" value="V5ALLERGEN"/>
</dbReference>
<dbReference type="PANTHER" id="PTHR10334">
    <property type="entry name" value="CYSTEINE-RICH SECRETORY PROTEIN-RELATED"/>
    <property type="match status" value="1"/>
</dbReference>
<dbReference type="SMART" id="SM00198">
    <property type="entry name" value="SCP"/>
    <property type="match status" value="1"/>
</dbReference>